<dbReference type="PANTHER" id="PTHR18887:SF5">
    <property type="entry name" value="GOLGIN SUBFAMILY B MEMBER 1-LIKE"/>
    <property type="match status" value="1"/>
</dbReference>
<feature type="coiled-coil region" evidence="1">
    <location>
        <begin position="799"/>
        <end position="875"/>
    </location>
</feature>
<dbReference type="Proteomes" id="UP001458880">
    <property type="component" value="Unassembled WGS sequence"/>
</dbReference>
<gene>
    <name evidence="3" type="ORF">QE152_g32109</name>
</gene>
<protein>
    <submittedName>
        <fullName evidence="3">Uncharacterized protein</fullName>
    </submittedName>
</protein>
<evidence type="ECO:0000256" key="1">
    <source>
        <dbReference type="SAM" id="Coils"/>
    </source>
</evidence>
<keyword evidence="1" id="KW-0175">Coiled coil</keyword>
<feature type="region of interest" description="Disordered" evidence="2">
    <location>
        <begin position="1077"/>
        <end position="1101"/>
    </location>
</feature>
<evidence type="ECO:0000313" key="4">
    <source>
        <dbReference type="Proteomes" id="UP001458880"/>
    </source>
</evidence>
<dbReference type="PANTHER" id="PTHR18887">
    <property type="entry name" value="GOLGI-ASSOCIATED PROTEIN GCP360-RELATED"/>
    <property type="match status" value="1"/>
</dbReference>
<feature type="coiled-coil region" evidence="1">
    <location>
        <begin position="908"/>
        <end position="949"/>
    </location>
</feature>
<organism evidence="3 4">
    <name type="scientific">Popillia japonica</name>
    <name type="common">Japanese beetle</name>
    <dbReference type="NCBI Taxonomy" id="7064"/>
    <lineage>
        <taxon>Eukaryota</taxon>
        <taxon>Metazoa</taxon>
        <taxon>Ecdysozoa</taxon>
        <taxon>Arthropoda</taxon>
        <taxon>Hexapoda</taxon>
        <taxon>Insecta</taxon>
        <taxon>Pterygota</taxon>
        <taxon>Neoptera</taxon>
        <taxon>Endopterygota</taxon>
        <taxon>Coleoptera</taxon>
        <taxon>Polyphaga</taxon>
        <taxon>Scarabaeiformia</taxon>
        <taxon>Scarabaeidae</taxon>
        <taxon>Rutelinae</taxon>
        <taxon>Popillia</taxon>
    </lineage>
</organism>
<feature type="coiled-coil region" evidence="1">
    <location>
        <begin position="215"/>
        <end position="242"/>
    </location>
</feature>
<dbReference type="GO" id="GO:0005794">
    <property type="term" value="C:Golgi apparatus"/>
    <property type="evidence" value="ECO:0007669"/>
    <property type="project" value="InterPro"/>
</dbReference>
<sequence length="1445" mass="166360">MRQEIRTGTFLYGYVPISPEQYYHQFYSLHAFKWNEQIDALKMDKHLKDIIGKCDDEAAPVLDKVIKDIFMSCDTENEGLVPVNKLIDFIMPFLQGNTHALDELQKALDPNSGNPSIDIDTFYKDMNEWTLKISSADHIEDEDIHNVTPRDLEGLMDKEVTDLEGLMDKEVTFPHSTPRSSFGHHLLKGYVESGISNLSITSSANESHSMYFPERTVLEEQIQQLQHQNRQVTEELARVKVELTATAEHNEILQAELDKVVKKLANGQKLNAQLQSDRNVDDNCEEELCCTRKQVVKLERSLANLEKQNAQLQQELDAVLVEKQGLECQIQRLDRKSEETKSNMVILQTEIDIRKSEVVSEHKTNEALSQRNQELCDLVEKCIINIERLKLEKAMLRKFCRDKMNKGESLENLNLNRSLRSNSFSEYAEISRKIADKRRISDVTARFVPGTINIKPKPFNSPKLLRMLREPVTPTLDKPLRMNQTTNLTTMILNRASPHLKEQQRVLLDSSLPGDLNRIPVLTPEHLGKAGAAGEPNSVAVEMLEVILERVVMEGGRRSDGNLFNTPNSTDSPPVMYVVERTPDLGCEAGHPQTPYSPKMNDSSDEFFFYEMMSSSTERQNENLLDEMAKATVCGIDEESECEESTTDSGDKEKRYISEVHLKLNDYVDLEQKCEALEQRIEDLEAENSLKDTKISDLNNEIGKLRQKLTGDEDGRTVLVEEFRKRIDDLEEEKEIYQSEKRSLAEQIKRLNEDKDTLQLSKEELLLKIVIGYGTNEPIRSRGEESPNGQDIECIRIDYDRLKSRMETYQILNKNLSAKNGLLQKSMKEKEKLLEEYLEEIVRLREDSAKFMEDIRLLRNNLEEYKRVTSNLEEDLIRKGTDLEESHRERKILDDVNSCLRLKERQLLSDLEDKTRCLEEVLATKEGNKSDLKLALEETRRKLEQEVKKQDYLCKKFVDLENELISEKNSSAIFKETCEDLQNDELSRDNLDLYKSHEDRTKEIQSLIEAKSFIAKRNEELLQENAEIVRRYDIVAKELGNKMSLLEDMNRKLKEIDQLRAENRRIKIESEEIVQKMRSLDGESDQVDSSSSRKGGSRERKVGRRANFDRLAAWNAKLEERNAALSEEVAELRERLTKEMEAKDSIVARMNTTKDILCERRIRLGRATDSAVDIWKPHLEKYIARNLFGDDTELEDETLLFVGPLDEEMWQLKHQIHSTTMLLSHLTSFMNRQMLKKNVCTQTEPELSSNFYRIGEISTTRMEETFATLVLTYTVDKDLLHQRFHAKKIQLGETERSLGEAVSALTLYLERNAIGLDVSNFMSNILQLCTQVSVAAVQYGSLRQQTELTAAAEMMVNYVANLRQEIELLTQQLPVVGTTTALDRIEFQSDEKPNEINVSQGKSRRFLSCVKTTCIMFTLSMFVLVASLVLNTDVVFKIHRCPPPT</sequence>
<feature type="coiled-coil region" evidence="1">
    <location>
        <begin position="660"/>
        <end position="768"/>
    </location>
</feature>
<evidence type="ECO:0000256" key="2">
    <source>
        <dbReference type="SAM" id="MobiDB-lite"/>
    </source>
</evidence>
<proteinExistence type="predicted"/>
<dbReference type="EMBL" id="JASPKY010000461">
    <property type="protein sequence ID" value="KAK9696114.1"/>
    <property type="molecule type" value="Genomic_DNA"/>
</dbReference>
<keyword evidence="4" id="KW-1185">Reference proteome</keyword>
<reference evidence="3 4" key="1">
    <citation type="journal article" date="2024" name="BMC Genomics">
        <title>De novo assembly and annotation of Popillia japonica's genome with initial clues to its potential as an invasive pest.</title>
        <authorList>
            <person name="Cucini C."/>
            <person name="Boschi S."/>
            <person name="Funari R."/>
            <person name="Cardaioli E."/>
            <person name="Iannotti N."/>
            <person name="Marturano G."/>
            <person name="Paoli F."/>
            <person name="Bruttini M."/>
            <person name="Carapelli A."/>
            <person name="Frati F."/>
            <person name="Nardi F."/>
        </authorList>
    </citation>
    <scope>NUCLEOTIDE SEQUENCE [LARGE SCALE GENOMIC DNA]</scope>
    <source>
        <strain evidence="3">DMR45628</strain>
    </source>
</reference>
<accession>A0AAW1IZU1</accession>
<name>A0AAW1IZU1_POPJA</name>
<comment type="caution">
    <text evidence="3">The sequence shown here is derived from an EMBL/GenBank/DDBJ whole genome shotgun (WGS) entry which is preliminary data.</text>
</comment>
<feature type="coiled-coil region" evidence="1">
    <location>
        <begin position="295"/>
        <end position="350"/>
    </location>
</feature>
<feature type="coiled-coil region" evidence="1">
    <location>
        <begin position="1036"/>
        <end position="1076"/>
    </location>
</feature>
<evidence type="ECO:0000313" key="3">
    <source>
        <dbReference type="EMBL" id="KAK9696114.1"/>
    </source>
</evidence>
<dbReference type="InterPro" id="IPR026202">
    <property type="entry name" value="GOLGB1"/>
</dbReference>
<feature type="coiled-coil region" evidence="1">
    <location>
        <begin position="1115"/>
        <end position="1142"/>
    </location>
</feature>